<dbReference type="InterPro" id="IPR008183">
    <property type="entry name" value="Aldose_1/G6P_1-epimerase"/>
</dbReference>
<protein>
    <recommendedName>
        <fullName evidence="3">glucose-6-phosphate 1-epimerase</fullName>
        <ecNumber evidence="3">5.1.3.15</ecNumber>
    </recommendedName>
</protein>
<evidence type="ECO:0000313" key="5">
    <source>
        <dbReference type="EMBL" id="CAL5227227.1"/>
    </source>
</evidence>
<dbReference type="EC" id="5.1.3.15" evidence="3"/>
<gene>
    <name evidence="5" type="primary">g10150</name>
    <name evidence="5" type="ORF">VP750_LOCUS9133</name>
</gene>
<accession>A0ABP1G619</accession>
<sequence length="352" mass="38826">MFVPLRGSVGHATRPSACPPSPLQNCARNRWAQRAPQRLERTFSRRSIVLHSAAVAEQSISTLQEKYGIADHVEITQGEGGLPKVVLKHACGSKAEIYLFGGVVTSWTQPSGDEVLFVRPDAKFDMSKPISGGIPHCFPQFGPGAMQQHGFARNLDWEISTSSADLQPDDKDPSVELTITDNDYTRSMWPHAFKAVYTVTLHGEQLRTDLHVHNTGDQPFDFTAALHTYIEVLDIEVAKVRGLQGLTFLDKVPNPNEPVRGEEKRDVVEFKGPVDSVYLKAKDYVELDVGTGAAVAISSSGWEDVVVWSPWTDMPDCYKKFCCVENAKFGEAATVEPGQSWRGTQDLAVIDL</sequence>
<dbReference type="CDD" id="cd09020">
    <property type="entry name" value="D-hex-6-P-epi_like"/>
    <property type="match status" value="1"/>
</dbReference>
<dbReference type="InterPro" id="IPR025532">
    <property type="entry name" value="G6P_1-epimerase"/>
</dbReference>
<name>A0ABP1G619_9CHLO</name>
<evidence type="ECO:0000256" key="3">
    <source>
        <dbReference type="ARBA" id="ARBA00012083"/>
    </source>
</evidence>
<evidence type="ECO:0000256" key="2">
    <source>
        <dbReference type="ARBA" id="ARBA00005866"/>
    </source>
</evidence>
<dbReference type="Pfam" id="PF01263">
    <property type="entry name" value="Aldose_epim"/>
    <property type="match status" value="1"/>
</dbReference>
<comment type="catalytic activity">
    <reaction evidence="1">
        <text>alpha-D-glucose 6-phosphate = beta-D-glucose 6-phosphate</text>
        <dbReference type="Rhea" id="RHEA:16249"/>
        <dbReference type="ChEBI" id="CHEBI:58225"/>
        <dbReference type="ChEBI" id="CHEBI:58247"/>
        <dbReference type="EC" id="5.1.3.15"/>
    </reaction>
</comment>
<dbReference type="PANTHER" id="PTHR11122:SF39">
    <property type="entry name" value="GLUCOSE-6-PHOSPHATE 1-EPIMERASE"/>
    <property type="match status" value="1"/>
</dbReference>
<organism evidence="5 6">
    <name type="scientific">Coccomyxa viridis</name>
    <dbReference type="NCBI Taxonomy" id="1274662"/>
    <lineage>
        <taxon>Eukaryota</taxon>
        <taxon>Viridiplantae</taxon>
        <taxon>Chlorophyta</taxon>
        <taxon>core chlorophytes</taxon>
        <taxon>Trebouxiophyceae</taxon>
        <taxon>Trebouxiophyceae incertae sedis</taxon>
        <taxon>Coccomyxaceae</taxon>
        <taxon>Coccomyxa</taxon>
    </lineage>
</organism>
<evidence type="ECO:0000256" key="1">
    <source>
        <dbReference type="ARBA" id="ARBA00001096"/>
    </source>
</evidence>
<dbReference type="EMBL" id="CAXHTA020000017">
    <property type="protein sequence ID" value="CAL5227227.1"/>
    <property type="molecule type" value="Genomic_DNA"/>
</dbReference>
<dbReference type="InterPro" id="IPR011013">
    <property type="entry name" value="Gal_mutarotase_sf_dom"/>
</dbReference>
<reference evidence="5 6" key="1">
    <citation type="submission" date="2024-06" db="EMBL/GenBank/DDBJ databases">
        <authorList>
            <person name="Kraege A."/>
            <person name="Thomma B."/>
        </authorList>
    </citation>
    <scope>NUCLEOTIDE SEQUENCE [LARGE SCALE GENOMIC DNA]</scope>
</reference>
<evidence type="ECO:0000256" key="4">
    <source>
        <dbReference type="ARBA" id="ARBA00023235"/>
    </source>
</evidence>
<dbReference type="Proteomes" id="UP001497392">
    <property type="component" value="Unassembled WGS sequence"/>
</dbReference>
<dbReference type="PANTHER" id="PTHR11122">
    <property type="entry name" value="APOSPORY-ASSOCIATED PROTEIN C-RELATED"/>
    <property type="match status" value="1"/>
</dbReference>
<keyword evidence="4" id="KW-0413">Isomerase</keyword>
<dbReference type="SUPFAM" id="SSF74650">
    <property type="entry name" value="Galactose mutarotase-like"/>
    <property type="match status" value="1"/>
</dbReference>
<comment type="similarity">
    <text evidence="2">Belongs to the glucose-6-phosphate 1-epimerase family.</text>
</comment>
<dbReference type="InterPro" id="IPR014718">
    <property type="entry name" value="GH-type_carb-bd"/>
</dbReference>
<dbReference type="Gene3D" id="2.70.98.10">
    <property type="match status" value="1"/>
</dbReference>
<proteinExistence type="inferred from homology"/>
<evidence type="ECO:0000313" key="6">
    <source>
        <dbReference type="Proteomes" id="UP001497392"/>
    </source>
</evidence>
<comment type="caution">
    <text evidence="5">The sequence shown here is derived from an EMBL/GenBank/DDBJ whole genome shotgun (WGS) entry which is preliminary data.</text>
</comment>
<keyword evidence="6" id="KW-1185">Reference proteome</keyword>